<dbReference type="RefSeq" id="WP_072287445.1">
    <property type="nucleotide sequence ID" value="NZ_CP015455.1"/>
</dbReference>
<gene>
    <name evidence="1" type="ORF">A7E75_11670</name>
</gene>
<dbReference type="Proteomes" id="UP000182264">
    <property type="component" value="Chromosome"/>
</dbReference>
<name>A0A1L3GI98_SYNAC</name>
<dbReference type="AlphaFoldDB" id="A0A1L3GI98"/>
<dbReference type="EMBL" id="CP015518">
    <property type="protein sequence ID" value="APG25605.1"/>
    <property type="molecule type" value="Genomic_DNA"/>
</dbReference>
<proteinExistence type="predicted"/>
<protein>
    <submittedName>
        <fullName evidence="1">Uncharacterized protein</fullName>
    </submittedName>
</protein>
<reference evidence="1 2" key="1">
    <citation type="journal article" date="2017" name="Genome Announc.">
        <title>Complete Genome Sequences of Two Acetylene-Fermenting Pelobacter acetylenicus Strains.</title>
        <authorList>
            <person name="Sutton J.M."/>
            <person name="Baesman S.M."/>
            <person name="Fierst J.L."/>
            <person name="Poret-Peterson A.T."/>
            <person name="Oremland R.S."/>
            <person name="Dunlap D.S."/>
            <person name="Akob D.M."/>
        </authorList>
    </citation>
    <scope>NUCLEOTIDE SEQUENCE [LARGE SCALE GENOMIC DNA]</scope>
    <source>
        <strain evidence="1 2">DSM 3247</strain>
    </source>
</reference>
<accession>A0A1L3GI98</accession>
<evidence type="ECO:0000313" key="1">
    <source>
        <dbReference type="EMBL" id="APG25605.1"/>
    </source>
</evidence>
<evidence type="ECO:0000313" key="2">
    <source>
        <dbReference type="Proteomes" id="UP000182264"/>
    </source>
</evidence>
<sequence length="69" mass="7906">MDKTSVEKAVRASTGNGELKQQDVITIGVFHNINPHLKLVLEYNRANVEWFNDGRQEVDIIALGTFFMW</sequence>
<organism evidence="1 2">
    <name type="scientific">Syntrophotalea acetylenica</name>
    <name type="common">Pelobacter acetylenicus</name>
    <dbReference type="NCBI Taxonomy" id="29542"/>
    <lineage>
        <taxon>Bacteria</taxon>
        <taxon>Pseudomonadati</taxon>
        <taxon>Thermodesulfobacteriota</taxon>
        <taxon>Desulfuromonadia</taxon>
        <taxon>Desulfuromonadales</taxon>
        <taxon>Syntrophotaleaceae</taxon>
        <taxon>Syntrophotalea</taxon>
    </lineage>
</organism>
<dbReference type="KEGG" id="pace:A6070_05705"/>
<keyword evidence="2" id="KW-1185">Reference proteome</keyword>